<feature type="transmembrane region" description="Helical" evidence="1">
    <location>
        <begin position="345"/>
        <end position="366"/>
    </location>
</feature>
<protein>
    <submittedName>
        <fullName evidence="2">ABC-2 type transport system permease protein</fullName>
    </submittedName>
</protein>
<keyword evidence="1" id="KW-0472">Membrane</keyword>
<dbReference type="EMBL" id="SOAM01000002">
    <property type="protein sequence ID" value="TDS76948.1"/>
    <property type="molecule type" value="Genomic_DNA"/>
</dbReference>
<keyword evidence="3" id="KW-1185">Reference proteome</keyword>
<keyword evidence="1" id="KW-0812">Transmembrane</keyword>
<accession>A0A4R7FKS1</accession>
<comment type="caution">
    <text evidence="2">The sequence shown here is derived from an EMBL/GenBank/DDBJ whole genome shotgun (WGS) entry which is preliminary data.</text>
</comment>
<evidence type="ECO:0000313" key="3">
    <source>
        <dbReference type="Proteomes" id="UP000295344"/>
    </source>
</evidence>
<feature type="transmembrane region" description="Helical" evidence="1">
    <location>
        <begin position="154"/>
        <end position="173"/>
    </location>
</feature>
<feature type="transmembrane region" description="Helical" evidence="1">
    <location>
        <begin position="461"/>
        <end position="483"/>
    </location>
</feature>
<dbReference type="Proteomes" id="UP000295344">
    <property type="component" value="Unassembled WGS sequence"/>
</dbReference>
<feature type="transmembrane region" description="Helical" evidence="1">
    <location>
        <begin position="435"/>
        <end position="454"/>
    </location>
</feature>
<evidence type="ECO:0000256" key="1">
    <source>
        <dbReference type="SAM" id="Phobius"/>
    </source>
</evidence>
<feature type="transmembrane region" description="Helical" evidence="1">
    <location>
        <begin position="503"/>
        <end position="521"/>
    </location>
</feature>
<feature type="transmembrane region" description="Helical" evidence="1">
    <location>
        <begin position="179"/>
        <end position="197"/>
    </location>
</feature>
<sequence>MIRLLALQARRDRVTLAVWVLGLAVLLLVTVQASHAEYGTAADRRSVLTIALATPAILAFRGVVDGDSFGSALFFQTYTWMAVAVALMNTFLAVRHGRGDEAAGRRELVDATPVGRLAAPVATMLLAVAADAAFGALATAFLVAGGMPAGGSALLAAGLTLTGLGFFGVGLLASEAMPTSRGANGVGVVLALLAYALRAAGDALGVPDGAALTLAPAAVSGFSPIGWGEQLRPYTTPTAWPLAALAGFAVLLVGAGLVIHARREPGASAVRERVGRPEGRIAGPLGLALRLQWPSALAWTIGAGVLALVTPNLVAAASRFRLQDAVIARVVESLGHTRGDLEQGFTTGILVLVGLLAAAAGVQAMLRAREEEASGRAEALLAGPVSRLRLLAAWGAVAVGTVVAVLLVSAAAVAAGTLGQGRSDAVGERVLQTLVQAPSALALTAVAALLVGLLPRLAVLGAWVVFGAAALIGLFGGILDLPADLVRFSPVGSVPALPTHDWGPTWAVGAAAVVLAALAALSQRRREVA</sequence>
<name>A0A4R7FKS1_9MICO</name>
<feature type="transmembrane region" description="Helical" evidence="1">
    <location>
        <begin position="71"/>
        <end position="94"/>
    </location>
</feature>
<keyword evidence="1" id="KW-1133">Transmembrane helix</keyword>
<gene>
    <name evidence="2" type="ORF">CLV52_1887</name>
</gene>
<feature type="transmembrane region" description="Helical" evidence="1">
    <location>
        <begin position="296"/>
        <end position="314"/>
    </location>
</feature>
<feature type="transmembrane region" description="Helical" evidence="1">
    <location>
        <begin position="239"/>
        <end position="261"/>
    </location>
</feature>
<proteinExistence type="predicted"/>
<dbReference type="AlphaFoldDB" id="A0A4R7FKS1"/>
<reference evidence="2 3" key="1">
    <citation type="submission" date="2019-03" db="EMBL/GenBank/DDBJ databases">
        <title>Genomic Encyclopedia of Archaeal and Bacterial Type Strains, Phase II (KMG-II): from individual species to whole genera.</title>
        <authorList>
            <person name="Goeker M."/>
        </authorList>
    </citation>
    <scope>NUCLEOTIDE SEQUENCE [LARGE SCALE GENOMIC DNA]</scope>
    <source>
        <strain evidence="2 3">DSM 24782</strain>
    </source>
</reference>
<feature type="transmembrane region" description="Helical" evidence="1">
    <location>
        <begin position="114"/>
        <end position="142"/>
    </location>
</feature>
<feature type="transmembrane region" description="Helical" evidence="1">
    <location>
        <begin position="390"/>
        <end position="415"/>
    </location>
</feature>
<evidence type="ECO:0000313" key="2">
    <source>
        <dbReference type="EMBL" id="TDS76948.1"/>
    </source>
</evidence>
<organism evidence="2 3">
    <name type="scientific">Amnibacterium kyonggiense</name>
    <dbReference type="NCBI Taxonomy" id="595671"/>
    <lineage>
        <taxon>Bacteria</taxon>
        <taxon>Bacillati</taxon>
        <taxon>Actinomycetota</taxon>
        <taxon>Actinomycetes</taxon>
        <taxon>Micrococcales</taxon>
        <taxon>Microbacteriaceae</taxon>
        <taxon>Amnibacterium</taxon>
    </lineage>
</organism>
<dbReference type="RefSeq" id="WP_133766083.1">
    <property type="nucleotide sequence ID" value="NZ_BAAARP010000002.1"/>
</dbReference>
<dbReference type="OrthoDB" id="2014935at2"/>